<organism evidence="1 2">
    <name type="scientific">Hyalomma asiaticum</name>
    <name type="common">Tick</name>
    <dbReference type="NCBI Taxonomy" id="266040"/>
    <lineage>
        <taxon>Eukaryota</taxon>
        <taxon>Metazoa</taxon>
        <taxon>Ecdysozoa</taxon>
        <taxon>Arthropoda</taxon>
        <taxon>Chelicerata</taxon>
        <taxon>Arachnida</taxon>
        <taxon>Acari</taxon>
        <taxon>Parasitiformes</taxon>
        <taxon>Ixodida</taxon>
        <taxon>Ixodoidea</taxon>
        <taxon>Ixodidae</taxon>
        <taxon>Hyalomminae</taxon>
        <taxon>Hyalomma</taxon>
    </lineage>
</organism>
<protein>
    <submittedName>
        <fullName evidence="1">Uncharacterized protein</fullName>
    </submittedName>
</protein>
<name>A0ACB7TIT2_HYAAI</name>
<sequence>MPKMEAAMSCTLPPQYLYLFSNRSDQILREKGLLYGEARISEAITSSKARELAAQEVVETSLADVGCGSETWEAKCENASMLELHECTSTEAEAPEAAMETFEILDEALCQQSTT</sequence>
<proteinExistence type="predicted"/>
<dbReference type="EMBL" id="CM023481">
    <property type="protein sequence ID" value="KAH6945277.1"/>
    <property type="molecule type" value="Genomic_DNA"/>
</dbReference>
<reference evidence="1" key="1">
    <citation type="submission" date="2020-05" db="EMBL/GenBank/DDBJ databases">
        <title>Large-scale comparative analyses of tick genomes elucidate their genetic diversity and vector capacities.</title>
        <authorList>
            <person name="Jia N."/>
            <person name="Wang J."/>
            <person name="Shi W."/>
            <person name="Du L."/>
            <person name="Sun Y."/>
            <person name="Zhan W."/>
            <person name="Jiang J."/>
            <person name="Wang Q."/>
            <person name="Zhang B."/>
            <person name="Ji P."/>
            <person name="Sakyi L.B."/>
            <person name="Cui X."/>
            <person name="Yuan T."/>
            <person name="Jiang B."/>
            <person name="Yang W."/>
            <person name="Lam T.T.-Y."/>
            <person name="Chang Q."/>
            <person name="Ding S."/>
            <person name="Wang X."/>
            <person name="Zhu J."/>
            <person name="Ruan X."/>
            <person name="Zhao L."/>
            <person name="Wei J."/>
            <person name="Que T."/>
            <person name="Du C."/>
            <person name="Cheng J."/>
            <person name="Dai P."/>
            <person name="Han X."/>
            <person name="Huang E."/>
            <person name="Gao Y."/>
            <person name="Liu J."/>
            <person name="Shao H."/>
            <person name="Ye R."/>
            <person name="Li L."/>
            <person name="Wei W."/>
            <person name="Wang X."/>
            <person name="Wang C."/>
            <person name="Yang T."/>
            <person name="Huo Q."/>
            <person name="Li W."/>
            <person name="Guo W."/>
            <person name="Chen H."/>
            <person name="Zhou L."/>
            <person name="Ni X."/>
            <person name="Tian J."/>
            <person name="Zhou Y."/>
            <person name="Sheng Y."/>
            <person name="Liu T."/>
            <person name="Pan Y."/>
            <person name="Xia L."/>
            <person name="Li J."/>
            <person name="Zhao F."/>
            <person name="Cao W."/>
        </authorList>
    </citation>
    <scope>NUCLEOTIDE SEQUENCE</scope>
    <source>
        <strain evidence="1">Hyas-2018</strain>
    </source>
</reference>
<evidence type="ECO:0000313" key="1">
    <source>
        <dbReference type="EMBL" id="KAH6945277.1"/>
    </source>
</evidence>
<evidence type="ECO:0000313" key="2">
    <source>
        <dbReference type="Proteomes" id="UP000821845"/>
    </source>
</evidence>
<accession>A0ACB7TIT2</accession>
<gene>
    <name evidence="1" type="ORF">HPB50_007711</name>
</gene>
<keyword evidence="2" id="KW-1185">Reference proteome</keyword>
<comment type="caution">
    <text evidence="1">The sequence shown here is derived from an EMBL/GenBank/DDBJ whole genome shotgun (WGS) entry which is preliminary data.</text>
</comment>
<dbReference type="Proteomes" id="UP000821845">
    <property type="component" value="Chromosome 1"/>
</dbReference>